<evidence type="ECO:0000256" key="1">
    <source>
        <dbReference type="ARBA" id="ARBA00004123"/>
    </source>
</evidence>
<name>A0A067MJK9_BOTB1</name>
<evidence type="ECO:0000256" key="6">
    <source>
        <dbReference type="ARBA" id="ARBA00038447"/>
    </source>
</evidence>
<dbReference type="PANTHER" id="PTHR28605:SF1">
    <property type="entry name" value="CHROMOSOME TRANSMISSION FIDELITY FACTOR 8"/>
    <property type="match status" value="1"/>
</dbReference>
<sequence length="151" mass="15761">MTIIPINLPSSSKTAGKYHPLPPCLATLGSEIVLLELQGSLEVEGDRSEGHVGKLVMKKDGKISLRIGIHLLEGKIANLPKPLAVLARSTPSATTGRREADGDDSDPDGASPRTTAASFDMVTIVKKKVVFSRRPVPLVGKGSTVAGAKAS</sequence>
<dbReference type="AlphaFoldDB" id="A0A067MJK9"/>
<reference evidence="9" key="1">
    <citation type="journal article" date="2014" name="Proc. Natl. Acad. Sci. U.S.A.">
        <title>Extensive sampling of basidiomycete genomes demonstrates inadequacy of the white-rot/brown-rot paradigm for wood decay fungi.</title>
        <authorList>
            <person name="Riley R."/>
            <person name="Salamov A.A."/>
            <person name="Brown D.W."/>
            <person name="Nagy L.G."/>
            <person name="Floudas D."/>
            <person name="Held B.W."/>
            <person name="Levasseur A."/>
            <person name="Lombard V."/>
            <person name="Morin E."/>
            <person name="Otillar R."/>
            <person name="Lindquist E.A."/>
            <person name="Sun H."/>
            <person name="LaButti K.M."/>
            <person name="Schmutz J."/>
            <person name="Jabbour D."/>
            <person name="Luo H."/>
            <person name="Baker S.E."/>
            <person name="Pisabarro A.G."/>
            <person name="Walton J.D."/>
            <person name="Blanchette R.A."/>
            <person name="Henrissat B."/>
            <person name="Martin F."/>
            <person name="Cullen D."/>
            <person name="Hibbett D.S."/>
            <person name="Grigoriev I.V."/>
        </authorList>
    </citation>
    <scope>NUCLEOTIDE SEQUENCE [LARGE SCALE GENOMIC DNA]</scope>
    <source>
        <strain evidence="9">FD-172 SS1</strain>
    </source>
</reference>
<keyword evidence="3" id="KW-0238">DNA-binding</keyword>
<organism evidence="8 9">
    <name type="scientific">Botryobasidium botryosum (strain FD-172 SS1)</name>
    <dbReference type="NCBI Taxonomy" id="930990"/>
    <lineage>
        <taxon>Eukaryota</taxon>
        <taxon>Fungi</taxon>
        <taxon>Dikarya</taxon>
        <taxon>Basidiomycota</taxon>
        <taxon>Agaricomycotina</taxon>
        <taxon>Agaricomycetes</taxon>
        <taxon>Cantharellales</taxon>
        <taxon>Botryobasidiaceae</taxon>
        <taxon>Botryobasidium</taxon>
    </lineage>
</organism>
<keyword evidence="2" id="KW-0235">DNA replication</keyword>
<evidence type="ECO:0000256" key="2">
    <source>
        <dbReference type="ARBA" id="ARBA00022705"/>
    </source>
</evidence>
<dbReference type="FunCoup" id="A0A067MJK9">
    <property type="interactions" value="30"/>
</dbReference>
<evidence type="ECO:0000256" key="3">
    <source>
        <dbReference type="ARBA" id="ARBA00023125"/>
    </source>
</evidence>
<dbReference type="GO" id="GO:0006260">
    <property type="term" value="P:DNA replication"/>
    <property type="evidence" value="ECO:0007669"/>
    <property type="project" value="UniProtKB-KW"/>
</dbReference>
<comment type="similarity">
    <text evidence="6">Belongs to the CTF8 family.</text>
</comment>
<evidence type="ECO:0000313" key="8">
    <source>
        <dbReference type="EMBL" id="KDQ14890.1"/>
    </source>
</evidence>
<dbReference type="GO" id="GO:0031390">
    <property type="term" value="C:Ctf18 RFC-like complex"/>
    <property type="evidence" value="ECO:0007669"/>
    <property type="project" value="InterPro"/>
</dbReference>
<comment type="subcellular location">
    <subcellularLocation>
        <location evidence="1">Nucleus</location>
    </subcellularLocation>
</comment>
<evidence type="ECO:0000256" key="5">
    <source>
        <dbReference type="ARBA" id="ARBA00023306"/>
    </source>
</evidence>
<keyword evidence="5" id="KW-0131">Cell cycle</keyword>
<protein>
    <recommendedName>
        <fullName evidence="10">Chromosome transmission fidelity protein 8</fullName>
    </recommendedName>
</protein>
<dbReference type="STRING" id="930990.A0A067MJK9"/>
<keyword evidence="4" id="KW-0539">Nucleus</keyword>
<dbReference type="InParanoid" id="A0A067MJK9"/>
<keyword evidence="9" id="KW-1185">Reference proteome</keyword>
<dbReference type="PANTHER" id="PTHR28605">
    <property type="entry name" value="CTF8, CHROMOSOME TRANSMISSION FIDELITY FACTOR 8 HOMOLOG (S. CEREVISIAE)"/>
    <property type="match status" value="1"/>
</dbReference>
<evidence type="ECO:0008006" key="10">
    <source>
        <dbReference type="Google" id="ProtNLM"/>
    </source>
</evidence>
<dbReference type="EMBL" id="KL198035">
    <property type="protein sequence ID" value="KDQ14890.1"/>
    <property type="molecule type" value="Genomic_DNA"/>
</dbReference>
<dbReference type="Proteomes" id="UP000027195">
    <property type="component" value="Unassembled WGS sequence"/>
</dbReference>
<dbReference type="GO" id="GO:0003677">
    <property type="term" value="F:DNA binding"/>
    <property type="evidence" value="ECO:0007669"/>
    <property type="project" value="UniProtKB-KW"/>
</dbReference>
<evidence type="ECO:0000256" key="4">
    <source>
        <dbReference type="ARBA" id="ARBA00023242"/>
    </source>
</evidence>
<dbReference type="HOGENOM" id="CLU_066293_2_1_1"/>
<dbReference type="InterPro" id="IPR018607">
    <property type="entry name" value="Ctf8"/>
</dbReference>
<dbReference type="GO" id="GO:0007064">
    <property type="term" value="P:mitotic sister chromatid cohesion"/>
    <property type="evidence" value="ECO:0007669"/>
    <property type="project" value="InterPro"/>
</dbReference>
<dbReference type="Pfam" id="PF09696">
    <property type="entry name" value="Ctf8"/>
    <property type="match status" value="1"/>
</dbReference>
<accession>A0A067MJK9</accession>
<evidence type="ECO:0000313" key="9">
    <source>
        <dbReference type="Proteomes" id="UP000027195"/>
    </source>
</evidence>
<dbReference type="OrthoDB" id="121932at2759"/>
<proteinExistence type="inferred from homology"/>
<gene>
    <name evidence="8" type="ORF">BOTBODRAFT_158923</name>
</gene>
<feature type="region of interest" description="Disordered" evidence="7">
    <location>
        <begin position="88"/>
        <end position="116"/>
    </location>
</feature>
<evidence type="ECO:0000256" key="7">
    <source>
        <dbReference type="SAM" id="MobiDB-lite"/>
    </source>
</evidence>